<dbReference type="Proteomes" id="UP000198211">
    <property type="component" value="Unassembled WGS sequence"/>
</dbReference>
<evidence type="ECO:0000313" key="1">
    <source>
        <dbReference type="EMBL" id="OWZ17054.1"/>
    </source>
</evidence>
<dbReference type="AlphaFoldDB" id="A0A225WI03"/>
<keyword evidence="2" id="KW-1185">Reference proteome</keyword>
<dbReference type="PANTHER" id="PTHR40866">
    <property type="entry name" value="BED-TYPE DOMAIN-CONTAINING PROTEIN"/>
    <property type="match status" value="1"/>
</dbReference>
<proteinExistence type="predicted"/>
<accession>A0A225WI03</accession>
<organism evidence="1 2">
    <name type="scientific">Phytophthora megakarya</name>
    <dbReference type="NCBI Taxonomy" id="4795"/>
    <lineage>
        <taxon>Eukaryota</taxon>
        <taxon>Sar</taxon>
        <taxon>Stramenopiles</taxon>
        <taxon>Oomycota</taxon>
        <taxon>Peronosporomycetes</taxon>
        <taxon>Peronosporales</taxon>
        <taxon>Peronosporaceae</taxon>
        <taxon>Phytophthora</taxon>
    </lineage>
</organism>
<gene>
    <name evidence="1" type="ORF">PHMEG_0009048</name>
</gene>
<name>A0A225WI03_9STRA</name>
<reference evidence="2" key="1">
    <citation type="submission" date="2017-03" db="EMBL/GenBank/DDBJ databases">
        <title>Phytopthora megakarya and P. palmivora, two closely related causual agents of cacao black pod achieved similar genome size and gene model numbers by different mechanisms.</title>
        <authorList>
            <person name="Ali S."/>
            <person name="Shao J."/>
            <person name="Larry D.J."/>
            <person name="Kronmiller B."/>
            <person name="Shen D."/>
            <person name="Strem M.D."/>
            <person name="Melnick R.L."/>
            <person name="Guiltinan M.J."/>
            <person name="Tyler B.M."/>
            <person name="Meinhardt L.W."/>
            <person name="Bailey B.A."/>
        </authorList>
    </citation>
    <scope>NUCLEOTIDE SEQUENCE [LARGE SCALE GENOMIC DNA]</scope>
    <source>
        <strain evidence="2">zdho120</strain>
    </source>
</reference>
<sequence length="173" mass="19958">MSIPETVKHYFHITEFLPSYDDEINDPLPSASPVKRRRTLLTKLGKVENVRKALQSQHNTILVEAEPSLTTYLVIQITTKWPCANIAHSPDVEVDCTKLLAGETATLNRTQRAALQSFERRDKEREDDEDREESCFDAQLQRKCKRAERQQHYTLLGSVPPTFNIVERFFSLV</sequence>
<dbReference type="EMBL" id="NBNE01000821">
    <property type="protein sequence ID" value="OWZ17054.1"/>
    <property type="molecule type" value="Genomic_DNA"/>
</dbReference>
<evidence type="ECO:0000313" key="2">
    <source>
        <dbReference type="Proteomes" id="UP000198211"/>
    </source>
</evidence>
<dbReference type="PANTHER" id="PTHR40866:SF1">
    <property type="entry name" value="BED-TYPE DOMAIN-CONTAINING PROTEIN"/>
    <property type="match status" value="1"/>
</dbReference>
<comment type="caution">
    <text evidence="1">The sequence shown here is derived from an EMBL/GenBank/DDBJ whole genome shotgun (WGS) entry which is preliminary data.</text>
</comment>
<protein>
    <submittedName>
        <fullName evidence="1">Uncharacterized protein</fullName>
    </submittedName>
</protein>